<dbReference type="PANTHER" id="PTHR48011">
    <property type="entry name" value="CCR4-NOT TRANSCRIPTIONAL COMPLEX SUBUNIT CAF120-RELATED"/>
    <property type="match status" value="1"/>
</dbReference>
<dbReference type="AlphaFoldDB" id="A0AA41S000"/>
<protein>
    <recommendedName>
        <fullName evidence="1">Protein kinase domain-containing protein</fullName>
    </recommendedName>
</protein>
<dbReference type="Pfam" id="PF00069">
    <property type="entry name" value="Pkinase"/>
    <property type="match status" value="1"/>
</dbReference>
<dbReference type="EMBL" id="JAJJMA010101517">
    <property type="protein sequence ID" value="MCL7030429.1"/>
    <property type="molecule type" value="Genomic_DNA"/>
</dbReference>
<dbReference type="PROSITE" id="PS00108">
    <property type="entry name" value="PROTEIN_KINASE_ST"/>
    <property type="match status" value="1"/>
</dbReference>
<dbReference type="GO" id="GO:0005524">
    <property type="term" value="F:ATP binding"/>
    <property type="evidence" value="ECO:0007669"/>
    <property type="project" value="InterPro"/>
</dbReference>
<evidence type="ECO:0000259" key="1">
    <source>
        <dbReference type="PROSITE" id="PS50011"/>
    </source>
</evidence>
<dbReference type="SUPFAM" id="SSF56112">
    <property type="entry name" value="Protein kinase-like (PK-like)"/>
    <property type="match status" value="1"/>
</dbReference>
<dbReference type="PROSITE" id="PS50011">
    <property type="entry name" value="PROTEIN_KINASE_DOM"/>
    <property type="match status" value="1"/>
</dbReference>
<feature type="domain" description="Protein kinase" evidence="1">
    <location>
        <begin position="1"/>
        <end position="191"/>
    </location>
</feature>
<proteinExistence type="predicted"/>
<gene>
    <name evidence="2" type="ORF">MKW94_028078</name>
</gene>
<dbReference type="InterPro" id="IPR011009">
    <property type="entry name" value="Kinase-like_dom_sf"/>
</dbReference>
<dbReference type="Proteomes" id="UP001177140">
    <property type="component" value="Unassembled WGS sequence"/>
</dbReference>
<keyword evidence="3" id="KW-1185">Reference proteome</keyword>
<dbReference type="Gene3D" id="1.10.510.10">
    <property type="entry name" value="Transferase(Phosphotransferase) domain 1"/>
    <property type="match status" value="1"/>
</dbReference>
<dbReference type="SMART" id="SM00220">
    <property type="entry name" value="S_TKc"/>
    <property type="match status" value="1"/>
</dbReference>
<name>A0AA41S000_PAPNU</name>
<accession>A0AA41S000</accession>
<dbReference type="InterPro" id="IPR008271">
    <property type="entry name" value="Ser/Thr_kinase_AS"/>
</dbReference>
<dbReference type="GO" id="GO:0007165">
    <property type="term" value="P:signal transduction"/>
    <property type="evidence" value="ECO:0007669"/>
    <property type="project" value="TreeGrafter"/>
</dbReference>
<dbReference type="PANTHER" id="PTHR48011:SF56">
    <property type="entry name" value="PROTEIN KINASE DOMAIN-CONTAINING PROTEIN"/>
    <property type="match status" value="1"/>
</dbReference>
<reference evidence="2" key="1">
    <citation type="submission" date="2022-03" db="EMBL/GenBank/DDBJ databases">
        <title>A functionally conserved STORR gene fusion in Papaver species that diverged 16.8 million years ago.</title>
        <authorList>
            <person name="Catania T."/>
        </authorList>
    </citation>
    <scope>NUCLEOTIDE SEQUENCE</scope>
    <source>
        <strain evidence="2">S-191538</strain>
    </source>
</reference>
<organism evidence="2 3">
    <name type="scientific">Papaver nudicaule</name>
    <name type="common">Iceland poppy</name>
    <dbReference type="NCBI Taxonomy" id="74823"/>
    <lineage>
        <taxon>Eukaryota</taxon>
        <taxon>Viridiplantae</taxon>
        <taxon>Streptophyta</taxon>
        <taxon>Embryophyta</taxon>
        <taxon>Tracheophyta</taxon>
        <taxon>Spermatophyta</taxon>
        <taxon>Magnoliopsida</taxon>
        <taxon>Ranunculales</taxon>
        <taxon>Papaveraceae</taxon>
        <taxon>Papaveroideae</taxon>
        <taxon>Papaver</taxon>
    </lineage>
</organism>
<evidence type="ECO:0000313" key="2">
    <source>
        <dbReference type="EMBL" id="MCL7030429.1"/>
    </source>
</evidence>
<evidence type="ECO:0000313" key="3">
    <source>
        <dbReference type="Proteomes" id="UP001177140"/>
    </source>
</evidence>
<dbReference type="GO" id="GO:0004672">
    <property type="term" value="F:protein kinase activity"/>
    <property type="evidence" value="ECO:0007669"/>
    <property type="project" value="InterPro"/>
</dbReference>
<dbReference type="InterPro" id="IPR052751">
    <property type="entry name" value="Plant_MAPKKK"/>
</dbReference>
<comment type="caution">
    <text evidence="2">The sequence shown here is derived from an EMBL/GenBank/DDBJ whole genome shotgun (WGS) entry which is preliminary data.</text>
</comment>
<sequence>MRENQIFEDLAGCQRIINHYGVRLTLEKGRMIYNIILEFAEDLKLTIQTYGLPETQVRDLTETILLGLMHIHDRGYVHRDIKPENILICKNNVAKIADFGVSKKLNPFKKGLRKKKMVLKGAPLYMAPETFIYGEYGSSCDVWALKCVILEMFTGKQVWNLPPQTELKTQLSYIISDSKYPLAPMWVPGIL</sequence>
<dbReference type="InterPro" id="IPR000719">
    <property type="entry name" value="Prot_kinase_dom"/>
</dbReference>